<organism evidence="1 2">
    <name type="scientific">Candidatus Daviesbacteria bacterium RIFCSPHIGHO2_12_FULL_37_11</name>
    <dbReference type="NCBI Taxonomy" id="1797777"/>
    <lineage>
        <taxon>Bacteria</taxon>
        <taxon>Candidatus Daviesiibacteriota</taxon>
    </lineage>
</organism>
<protein>
    <submittedName>
        <fullName evidence="1">Uncharacterized protein</fullName>
    </submittedName>
</protein>
<sequence>MLELEKILLRSKEAPSDISEASKLISTTLRENSQNIRTLHAYHQFQEMGVHDSEIVDSAREVPELSKNQLSSRWSSLCTANVADWLNHRPEMIIDWYHSRLNMDRYQNPMHIRAFTFLVNHPKALFIVLLLDPTISSAAFDNLSKETKQEFMKDFVANFGSPRLTPEKSIVDKVYSVAVQDVLRGNYEIDTIVQAEPVFPPDWYSLLYLTNRDFRSPHSSLAKISQYGF</sequence>
<dbReference type="EMBL" id="MFDE01000006">
    <property type="protein sequence ID" value="OGE39077.1"/>
    <property type="molecule type" value="Genomic_DNA"/>
</dbReference>
<name>A0A1F5KDQ7_9BACT</name>
<evidence type="ECO:0000313" key="1">
    <source>
        <dbReference type="EMBL" id="OGE39077.1"/>
    </source>
</evidence>
<dbReference type="Proteomes" id="UP000176527">
    <property type="component" value="Unassembled WGS sequence"/>
</dbReference>
<accession>A0A1F5KDQ7</accession>
<comment type="caution">
    <text evidence="1">The sequence shown here is derived from an EMBL/GenBank/DDBJ whole genome shotgun (WGS) entry which is preliminary data.</text>
</comment>
<dbReference type="AlphaFoldDB" id="A0A1F5KDQ7"/>
<proteinExistence type="predicted"/>
<gene>
    <name evidence="1" type="ORF">A3F00_01130</name>
</gene>
<evidence type="ECO:0000313" key="2">
    <source>
        <dbReference type="Proteomes" id="UP000176527"/>
    </source>
</evidence>
<reference evidence="1 2" key="1">
    <citation type="journal article" date="2016" name="Nat. Commun.">
        <title>Thousands of microbial genomes shed light on interconnected biogeochemical processes in an aquifer system.</title>
        <authorList>
            <person name="Anantharaman K."/>
            <person name="Brown C.T."/>
            <person name="Hug L.A."/>
            <person name="Sharon I."/>
            <person name="Castelle C.J."/>
            <person name="Probst A.J."/>
            <person name="Thomas B.C."/>
            <person name="Singh A."/>
            <person name="Wilkins M.J."/>
            <person name="Karaoz U."/>
            <person name="Brodie E.L."/>
            <person name="Williams K.H."/>
            <person name="Hubbard S.S."/>
            <person name="Banfield J.F."/>
        </authorList>
    </citation>
    <scope>NUCLEOTIDE SEQUENCE [LARGE SCALE GENOMIC DNA]</scope>
</reference>